<protein>
    <submittedName>
        <fullName evidence="2">Uncharacterized protein</fullName>
    </submittedName>
</protein>
<gene>
    <name evidence="2" type="ORF">J1N51_11755</name>
</gene>
<dbReference type="RefSeq" id="WP_208831457.1">
    <property type="nucleotide sequence ID" value="NZ_CP072110.1"/>
</dbReference>
<dbReference type="PROSITE" id="PS51257">
    <property type="entry name" value="PROKAR_LIPOPROTEIN"/>
    <property type="match status" value="1"/>
</dbReference>
<sequence length="379" mass="42407">MIRLATLSLAIALAGCASKQIQYPAEQTNNVKPSSKMSNMQVAKGAWDFTDQDIQVPANFDTQGLQHCDSDFEMEIDKEACPLNKKAIRIYFGENTTQNASESEKAALARLNNQKLGLLLESQLAGVNRFRIVTNDNTTVSEEQQRQLAEQDASTVAELKRNNKILRPDYAVKIDTIKSADRFYGEYNGVAQYYVEMTTSVIDPYTKEKLSYPNIGKVRVKATDVKDKRELVYTEVNGQYYTGFDYSNSDNVQAMFNSMVSKSFDVILSRLLQEMPASAQVVAFKDGQATLDRGRNAGILNNETMILFQYEQGFVKPIGVANVKPSSSSSIAQIVKWKDNDVAEKIEKASRGEIYRTPMNKRVFAVSVGIPADYVKNRL</sequence>
<evidence type="ECO:0000256" key="1">
    <source>
        <dbReference type="SAM" id="SignalP"/>
    </source>
</evidence>
<accession>A0A975DD08</accession>
<dbReference type="AlphaFoldDB" id="A0A975DD08"/>
<evidence type="ECO:0000313" key="3">
    <source>
        <dbReference type="Proteomes" id="UP000682739"/>
    </source>
</evidence>
<name>A0A975DD08_9GAMM</name>
<keyword evidence="3" id="KW-1185">Reference proteome</keyword>
<dbReference type="Proteomes" id="UP000682739">
    <property type="component" value="Chromosome"/>
</dbReference>
<reference evidence="2" key="1">
    <citation type="submission" date="2021-03" db="EMBL/GenBank/DDBJ databases">
        <title>Description of Psychrosphaera ytuae sp. nov. isolated from deep sea sediment of South China Sea.</title>
        <authorList>
            <person name="Zhang J."/>
            <person name="Xu X.-D."/>
        </authorList>
    </citation>
    <scope>NUCLEOTIDE SEQUENCE</scope>
    <source>
        <strain evidence="2">MTZ26</strain>
    </source>
</reference>
<feature type="signal peptide" evidence="1">
    <location>
        <begin position="1"/>
        <end position="19"/>
    </location>
</feature>
<evidence type="ECO:0000313" key="2">
    <source>
        <dbReference type="EMBL" id="QTH63400.1"/>
    </source>
</evidence>
<keyword evidence="1" id="KW-0732">Signal</keyword>
<feature type="chain" id="PRO_5036824925" evidence="1">
    <location>
        <begin position="20"/>
        <end position="379"/>
    </location>
</feature>
<organism evidence="2 3">
    <name type="scientific">Psychrosphaera ytuae</name>
    <dbReference type="NCBI Taxonomy" id="2820710"/>
    <lineage>
        <taxon>Bacteria</taxon>
        <taxon>Pseudomonadati</taxon>
        <taxon>Pseudomonadota</taxon>
        <taxon>Gammaproteobacteria</taxon>
        <taxon>Alteromonadales</taxon>
        <taxon>Pseudoalteromonadaceae</taxon>
        <taxon>Psychrosphaera</taxon>
    </lineage>
</organism>
<proteinExistence type="predicted"/>
<dbReference type="KEGG" id="psym:J1N51_11755"/>
<dbReference type="EMBL" id="CP072110">
    <property type="protein sequence ID" value="QTH63400.1"/>
    <property type="molecule type" value="Genomic_DNA"/>
</dbReference>